<dbReference type="AlphaFoldDB" id="A0A017TJD9"/>
<gene>
    <name evidence="4" type="ORF">CAP_2607</name>
</gene>
<dbReference type="Gene3D" id="1.25.40.10">
    <property type="entry name" value="Tetratricopeptide repeat domain"/>
    <property type="match status" value="1"/>
</dbReference>
<keyword evidence="2" id="KW-0732">Signal</keyword>
<proteinExistence type="predicted"/>
<feature type="compositionally biased region" description="Low complexity" evidence="1">
    <location>
        <begin position="298"/>
        <end position="311"/>
    </location>
</feature>
<dbReference type="Pfam" id="PF08308">
    <property type="entry name" value="PEGA"/>
    <property type="match status" value="1"/>
</dbReference>
<feature type="chain" id="PRO_5001496686" description="PEGA domain-containing protein" evidence="2">
    <location>
        <begin position="30"/>
        <end position="334"/>
    </location>
</feature>
<evidence type="ECO:0000256" key="2">
    <source>
        <dbReference type="SAM" id="SignalP"/>
    </source>
</evidence>
<organism evidence="4 5">
    <name type="scientific">Chondromyces apiculatus DSM 436</name>
    <dbReference type="NCBI Taxonomy" id="1192034"/>
    <lineage>
        <taxon>Bacteria</taxon>
        <taxon>Pseudomonadati</taxon>
        <taxon>Myxococcota</taxon>
        <taxon>Polyangia</taxon>
        <taxon>Polyangiales</taxon>
        <taxon>Polyangiaceae</taxon>
        <taxon>Chondromyces</taxon>
    </lineage>
</organism>
<accession>A0A017TJD9</accession>
<feature type="region of interest" description="Disordered" evidence="1">
    <location>
        <begin position="295"/>
        <end position="322"/>
    </location>
</feature>
<evidence type="ECO:0000256" key="1">
    <source>
        <dbReference type="SAM" id="MobiDB-lite"/>
    </source>
</evidence>
<dbReference type="EMBL" id="ASRX01000002">
    <property type="protein sequence ID" value="EYF08746.1"/>
    <property type="molecule type" value="Genomic_DNA"/>
</dbReference>
<reference evidence="4 5" key="1">
    <citation type="submission" date="2013-05" db="EMBL/GenBank/DDBJ databases">
        <title>Genome assembly of Chondromyces apiculatus DSM 436.</title>
        <authorList>
            <person name="Sharma G."/>
            <person name="Khatri I."/>
            <person name="Kaur C."/>
            <person name="Mayilraj S."/>
            <person name="Subramanian S."/>
        </authorList>
    </citation>
    <scope>NUCLEOTIDE SEQUENCE [LARGE SCALE GENOMIC DNA]</scope>
    <source>
        <strain evidence="4 5">DSM 436</strain>
    </source>
</reference>
<dbReference type="InterPro" id="IPR011990">
    <property type="entry name" value="TPR-like_helical_dom_sf"/>
</dbReference>
<comment type="caution">
    <text evidence="4">The sequence shown here is derived from an EMBL/GenBank/DDBJ whole genome shotgun (WGS) entry which is preliminary data.</text>
</comment>
<evidence type="ECO:0000259" key="3">
    <source>
        <dbReference type="Pfam" id="PF08308"/>
    </source>
</evidence>
<dbReference type="OrthoDB" id="5501927at2"/>
<dbReference type="SUPFAM" id="SSF48452">
    <property type="entry name" value="TPR-like"/>
    <property type="match status" value="1"/>
</dbReference>
<sequence length="334" mass="35111">MTKERPLTRGLLAAVTVLALVLVGPPATAAPGPPGEDRQARETARTFGQRGVERFEAGDYAAAIEMFKQAEENFHAPTHWLFIARAESKLGKLLSAERSYKRVLEDELGKDAPKAFTSAQEAARDELSSLKARIPEISVDIRGVPEGATAEVFLDGDRLEAGPRGSRAHVDPGTHHLRVTAPTVAPFEREVEVTEGKNQQVLVELQSTRTSLGKVPGAVVLGLGAVGLGIGTVTGAMSLSRVSELDRLCPDRQCSPAEQPIGDDARTLGTVSTVGFVVGGVLAAAGVTLLVIQPFDQPPTSTTSTTSTTSPPRRRGTPLSVAAGPGSILVRGSF</sequence>
<dbReference type="Proteomes" id="UP000019678">
    <property type="component" value="Unassembled WGS sequence"/>
</dbReference>
<feature type="signal peptide" evidence="2">
    <location>
        <begin position="1"/>
        <end position="29"/>
    </location>
</feature>
<keyword evidence="5" id="KW-1185">Reference proteome</keyword>
<evidence type="ECO:0000313" key="5">
    <source>
        <dbReference type="Proteomes" id="UP000019678"/>
    </source>
</evidence>
<evidence type="ECO:0000313" key="4">
    <source>
        <dbReference type="EMBL" id="EYF08746.1"/>
    </source>
</evidence>
<feature type="domain" description="PEGA" evidence="3">
    <location>
        <begin position="139"/>
        <end position="208"/>
    </location>
</feature>
<dbReference type="InterPro" id="IPR013229">
    <property type="entry name" value="PEGA"/>
</dbReference>
<dbReference type="RefSeq" id="WP_044234950.1">
    <property type="nucleotide sequence ID" value="NZ_ASRX01000002.1"/>
</dbReference>
<name>A0A017TJD9_9BACT</name>
<protein>
    <recommendedName>
        <fullName evidence="3">PEGA domain-containing protein</fullName>
    </recommendedName>
</protein>
<dbReference type="eggNOG" id="COG0457">
    <property type="taxonomic scope" value="Bacteria"/>
</dbReference>